<dbReference type="PANTHER" id="PTHR45897:SF5">
    <property type="entry name" value="HIGH AFFINITY CHOLINE TRANSPORTER 1"/>
    <property type="match status" value="1"/>
</dbReference>
<dbReference type="InterPro" id="IPR001734">
    <property type="entry name" value="Na/solute_symporter"/>
</dbReference>
<keyword evidence="6" id="KW-0530">Neurotransmitter biosynthesis</keyword>
<feature type="transmembrane region" description="Helical" evidence="14">
    <location>
        <begin position="290"/>
        <end position="311"/>
    </location>
</feature>
<comment type="caution">
    <text evidence="15">The sequence shown here is derived from an EMBL/GenBank/DDBJ whole genome shotgun (WGS) entry which is preliminary data.</text>
</comment>
<dbReference type="GO" id="GO:0008292">
    <property type="term" value="P:acetylcholine biosynthetic process"/>
    <property type="evidence" value="ECO:0007669"/>
    <property type="project" value="TreeGrafter"/>
</dbReference>
<feature type="transmembrane region" description="Helical" evidence="14">
    <location>
        <begin position="608"/>
        <end position="629"/>
    </location>
</feature>
<keyword evidence="4 14" id="KW-0812">Transmembrane</keyword>
<feature type="transmembrane region" description="Helical" evidence="14">
    <location>
        <begin position="253"/>
        <end position="278"/>
    </location>
</feature>
<feature type="transmembrane region" description="Helical" evidence="14">
    <location>
        <begin position="78"/>
        <end position="96"/>
    </location>
</feature>
<evidence type="ECO:0000256" key="7">
    <source>
        <dbReference type="ARBA" id="ARBA00022989"/>
    </source>
</evidence>
<accession>A0A9Q1DE48</accession>
<evidence type="ECO:0000256" key="4">
    <source>
        <dbReference type="ARBA" id="ARBA00022692"/>
    </source>
</evidence>
<sequence length="678" mass="73365">MTSYGSPSPYERGEATKILPIALQHLTPKYVSILGIGAVAAAVMSSIDSFLLSSASVFTNNFYKSLLRKKASDRELQWVIKISVMVAGLFICVLFFPITNGYGALGGCILGVMLRVLSGEPLLHFNPVIHFPGCRLIDGIYVQHFPSTGIWASRKSKHEEKRSTGTGTEVALVAGRNINIIVGIFSMTATWVGGGYILGIAATTYEPTKGLIWAIMPLEYIVNFSLAGIFFAKPLRDKEYVTMMDPLQLKYGETLTCTLLIPAVVAEVLWVACIMAGLGGTMSVVLDISSFYSICISAAVAIIYTLLGGMFSVAYTDVIQMVFIFVSLWLCVPFLMLNPASIDITLTAFNGTFQAPWVGTLDPEDVGLWIDDFLVVSLGCLASQGLHQRILSAASSKEAQVMCFASAVFSFILGIPSLLLGAVAASTDWNMTSYGSPSPYDRGEADKILPIALQHLTPNYISILGTGSVAAAVMSSMDSCLLAAASLFTNNIYKNLIRKQASDRELQWVIKISVTIAGLVGMGLAFFGNVLTFWMLATDVMYTLVLPQFVCVLFFPITNGYGAVGSYILGVMLRVLSGEPLLHLPPAIHFPGCRLIDGVYVQHFPYRTLSVIVSLSANILISFVTSLLFDKRILPKRCDILQVRSHSAPSRADAKSNVDNNQPIASDQLLDTTCLSPS</sequence>
<dbReference type="EMBL" id="JAFJMO010000009">
    <property type="protein sequence ID" value="KAJ8268052.1"/>
    <property type="molecule type" value="Genomic_DNA"/>
</dbReference>
<dbReference type="PANTHER" id="PTHR45897">
    <property type="entry name" value="HIGH-AFFINITY CHOLINE TRANSPORTER 1"/>
    <property type="match status" value="1"/>
</dbReference>
<keyword evidence="9" id="KW-0406">Ion transport</keyword>
<dbReference type="InterPro" id="IPR052244">
    <property type="entry name" value="Choline_transporter"/>
</dbReference>
<keyword evidence="8" id="KW-0915">Sodium</keyword>
<evidence type="ECO:0000256" key="9">
    <source>
        <dbReference type="ARBA" id="ARBA00023065"/>
    </source>
</evidence>
<dbReference type="AlphaFoldDB" id="A0A9Q1DE48"/>
<name>A0A9Q1DE48_CONCO</name>
<feature type="transmembrane region" description="Helical" evidence="14">
    <location>
        <begin position="33"/>
        <end position="58"/>
    </location>
</feature>
<dbReference type="InterPro" id="IPR038377">
    <property type="entry name" value="Na/Glc_symporter_sf"/>
</dbReference>
<proteinExistence type="inferred from homology"/>
<keyword evidence="11" id="KW-0325">Glycoprotein</keyword>
<feature type="transmembrane region" description="Helical" evidence="14">
    <location>
        <begin position="211"/>
        <end position="232"/>
    </location>
</feature>
<dbReference type="GO" id="GO:0005307">
    <property type="term" value="F:choline:sodium symporter activity"/>
    <property type="evidence" value="ECO:0007669"/>
    <property type="project" value="TreeGrafter"/>
</dbReference>
<evidence type="ECO:0000256" key="10">
    <source>
        <dbReference type="ARBA" id="ARBA00023136"/>
    </source>
</evidence>
<dbReference type="OrthoDB" id="546820at2759"/>
<evidence type="ECO:0000256" key="3">
    <source>
        <dbReference type="ARBA" id="ARBA00022448"/>
    </source>
</evidence>
<feature type="transmembrane region" description="Helical" evidence="14">
    <location>
        <begin position="399"/>
        <end position="425"/>
    </location>
</feature>
<keyword evidence="16" id="KW-1185">Reference proteome</keyword>
<dbReference type="Proteomes" id="UP001152803">
    <property type="component" value="Unassembled WGS sequence"/>
</dbReference>
<feature type="transmembrane region" description="Helical" evidence="14">
    <location>
        <begin position="508"/>
        <end position="527"/>
    </location>
</feature>
<evidence type="ECO:0000256" key="12">
    <source>
        <dbReference type="ARBA" id="ARBA00023201"/>
    </source>
</evidence>
<evidence type="ECO:0000256" key="11">
    <source>
        <dbReference type="ARBA" id="ARBA00023180"/>
    </source>
</evidence>
<dbReference type="PROSITE" id="PS50283">
    <property type="entry name" value="NA_SOLUT_SYMP_3"/>
    <property type="match status" value="2"/>
</dbReference>
<dbReference type="CDD" id="cd11474">
    <property type="entry name" value="SLC5sbd_CHT"/>
    <property type="match status" value="1"/>
</dbReference>
<dbReference type="Pfam" id="PF00474">
    <property type="entry name" value="SSF"/>
    <property type="match status" value="2"/>
</dbReference>
<keyword evidence="5" id="KW-0769">Symport</keyword>
<evidence type="ECO:0000313" key="15">
    <source>
        <dbReference type="EMBL" id="KAJ8268052.1"/>
    </source>
</evidence>
<evidence type="ECO:0000256" key="1">
    <source>
        <dbReference type="ARBA" id="ARBA00004141"/>
    </source>
</evidence>
<comment type="similarity">
    <text evidence="2 13">Belongs to the sodium:solute symporter (SSF) (TC 2.A.21) family.</text>
</comment>
<reference evidence="15" key="1">
    <citation type="journal article" date="2023" name="Science">
        <title>Genome structures resolve the early diversification of teleost fishes.</title>
        <authorList>
            <person name="Parey E."/>
            <person name="Louis A."/>
            <person name="Montfort J."/>
            <person name="Bouchez O."/>
            <person name="Roques C."/>
            <person name="Iampietro C."/>
            <person name="Lluch J."/>
            <person name="Castinel A."/>
            <person name="Donnadieu C."/>
            <person name="Desvignes T."/>
            <person name="Floi Bucao C."/>
            <person name="Jouanno E."/>
            <person name="Wen M."/>
            <person name="Mejri S."/>
            <person name="Dirks R."/>
            <person name="Jansen H."/>
            <person name="Henkel C."/>
            <person name="Chen W.J."/>
            <person name="Zahm M."/>
            <person name="Cabau C."/>
            <person name="Klopp C."/>
            <person name="Thompson A.W."/>
            <person name="Robinson-Rechavi M."/>
            <person name="Braasch I."/>
            <person name="Lecointre G."/>
            <person name="Bobe J."/>
            <person name="Postlethwait J.H."/>
            <person name="Berthelot C."/>
            <person name="Roest Crollius H."/>
            <person name="Guiguen Y."/>
        </authorList>
    </citation>
    <scope>NUCLEOTIDE SEQUENCE</scope>
    <source>
        <strain evidence="15">Concon-B</strain>
    </source>
</reference>
<evidence type="ECO:0000256" key="14">
    <source>
        <dbReference type="SAM" id="Phobius"/>
    </source>
</evidence>
<keyword evidence="7 14" id="KW-1133">Transmembrane helix</keyword>
<organism evidence="15 16">
    <name type="scientific">Conger conger</name>
    <name type="common">Conger eel</name>
    <name type="synonym">Muraena conger</name>
    <dbReference type="NCBI Taxonomy" id="82655"/>
    <lineage>
        <taxon>Eukaryota</taxon>
        <taxon>Metazoa</taxon>
        <taxon>Chordata</taxon>
        <taxon>Craniata</taxon>
        <taxon>Vertebrata</taxon>
        <taxon>Euteleostomi</taxon>
        <taxon>Actinopterygii</taxon>
        <taxon>Neopterygii</taxon>
        <taxon>Teleostei</taxon>
        <taxon>Anguilliformes</taxon>
        <taxon>Congridae</taxon>
        <taxon>Conger</taxon>
    </lineage>
</organism>
<protein>
    <submittedName>
        <fullName evidence="15">Uncharacterized protein</fullName>
    </submittedName>
</protein>
<gene>
    <name evidence="15" type="ORF">COCON_G00132240</name>
</gene>
<keyword evidence="3" id="KW-0813">Transport</keyword>
<dbReference type="GO" id="GO:0005886">
    <property type="term" value="C:plasma membrane"/>
    <property type="evidence" value="ECO:0007669"/>
    <property type="project" value="TreeGrafter"/>
</dbReference>
<evidence type="ECO:0000256" key="13">
    <source>
        <dbReference type="RuleBase" id="RU362091"/>
    </source>
</evidence>
<keyword evidence="10 14" id="KW-0472">Membrane</keyword>
<evidence type="ECO:0000256" key="6">
    <source>
        <dbReference type="ARBA" id="ARBA00022979"/>
    </source>
</evidence>
<feature type="transmembrane region" description="Helical" evidence="14">
    <location>
        <begin position="180"/>
        <end position="205"/>
    </location>
</feature>
<evidence type="ECO:0000256" key="8">
    <source>
        <dbReference type="ARBA" id="ARBA00023053"/>
    </source>
</evidence>
<comment type="subcellular location">
    <subcellularLocation>
        <location evidence="1">Membrane</location>
        <topology evidence="1">Multi-pass membrane protein</topology>
    </subcellularLocation>
</comment>
<evidence type="ECO:0000256" key="2">
    <source>
        <dbReference type="ARBA" id="ARBA00006434"/>
    </source>
</evidence>
<evidence type="ECO:0000313" key="16">
    <source>
        <dbReference type="Proteomes" id="UP001152803"/>
    </source>
</evidence>
<dbReference type="Gene3D" id="1.20.1730.10">
    <property type="entry name" value="Sodium/glucose cotransporter"/>
    <property type="match status" value="2"/>
</dbReference>
<evidence type="ECO:0000256" key="5">
    <source>
        <dbReference type="ARBA" id="ARBA00022847"/>
    </source>
</evidence>
<keyword evidence="12" id="KW-0739">Sodium transport</keyword>
<feature type="transmembrane region" description="Helical" evidence="14">
    <location>
        <begin position="318"/>
        <end position="337"/>
    </location>
</feature>